<gene>
    <name evidence="2" type="ORF">DCAF_LOCUS4397</name>
</gene>
<reference evidence="2 3" key="1">
    <citation type="submission" date="2024-01" db="EMBL/GenBank/DDBJ databases">
        <authorList>
            <person name="Waweru B."/>
        </authorList>
    </citation>
    <scope>NUCLEOTIDE SEQUENCE [LARGE SCALE GENOMIC DNA]</scope>
</reference>
<organism evidence="2 3">
    <name type="scientific">Dovyalis caffra</name>
    <dbReference type="NCBI Taxonomy" id="77055"/>
    <lineage>
        <taxon>Eukaryota</taxon>
        <taxon>Viridiplantae</taxon>
        <taxon>Streptophyta</taxon>
        <taxon>Embryophyta</taxon>
        <taxon>Tracheophyta</taxon>
        <taxon>Spermatophyta</taxon>
        <taxon>Magnoliopsida</taxon>
        <taxon>eudicotyledons</taxon>
        <taxon>Gunneridae</taxon>
        <taxon>Pentapetalae</taxon>
        <taxon>rosids</taxon>
        <taxon>fabids</taxon>
        <taxon>Malpighiales</taxon>
        <taxon>Salicaceae</taxon>
        <taxon>Flacourtieae</taxon>
        <taxon>Dovyalis</taxon>
    </lineage>
</organism>
<dbReference type="EMBL" id="CAWUPB010000851">
    <property type="protein sequence ID" value="CAK7326694.1"/>
    <property type="molecule type" value="Genomic_DNA"/>
</dbReference>
<accession>A0AAV1R2Q7</accession>
<dbReference type="Proteomes" id="UP001314170">
    <property type="component" value="Unassembled WGS sequence"/>
</dbReference>
<feature type="transmembrane region" description="Helical" evidence="1">
    <location>
        <begin position="142"/>
        <end position="161"/>
    </location>
</feature>
<evidence type="ECO:0000256" key="1">
    <source>
        <dbReference type="SAM" id="Phobius"/>
    </source>
</evidence>
<keyword evidence="1" id="KW-0812">Transmembrane</keyword>
<proteinExistence type="predicted"/>
<keyword evidence="1" id="KW-1133">Transmembrane helix</keyword>
<dbReference type="AlphaFoldDB" id="A0AAV1R2Q7"/>
<evidence type="ECO:0000313" key="3">
    <source>
        <dbReference type="Proteomes" id="UP001314170"/>
    </source>
</evidence>
<evidence type="ECO:0000313" key="2">
    <source>
        <dbReference type="EMBL" id="CAK7326694.1"/>
    </source>
</evidence>
<sequence>MGLTPNRVLDMKAEKSGLVHTYLITDTKPGIPFACIVSFASLEDQQSFSGLRIGDGAHVTLQILTFFDKVEKQQIRIPLPDVRKCCLRFVVPYKGGKNPFRQSAMCFCKPKDRRTSKWRYVPVLLSSPNLIVQYRRHAMAQVISLILALFCLRLGSFLASVRD</sequence>
<comment type="caution">
    <text evidence="2">The sequence shown here is derived from an EMBL/GenBank/DDBJ whole genome shotgun (WGS) entry which is preliminary data.</text>
</comment>
<protein>
    <submittedName>
        <fullName evidence="2">Uncharacterized protein</fullName>
    </submittedName>
</protein>
<keyword evidence="3" id="KW-1185">Reference proteome</keyword>
<name>A0AAV1R2Q7_9ROSI</name>
<keyword evidence="1" id="KW-0472">Membrane</keyword>